<dbReference type="GO" id="GO:0015066">
    <property type="term" value="F:alpha-amylase inhibitor activity"/>
    <property type="evidence" value="ECO:0007669"/>
    <property type="project" value="InterPro"/>
</dbReference>
<keyword evidence="1" id="KW-0732">Signal</keyword>
<evidence type="ECO:0000313" key="3">
    <source>
        <dbReference type="Proteomes" id="UP000236732"/>
    </source>
</evidence>
<dbReference type="Proteomes" id="UP000236732">
    <property type="component" value="Unassembled WGS sequence"/>
</dbReference>
<feature type="signal peptide" evidence="1">
    <location>
        <begin position="1"/>
        <end position="23"/>
    </location>
</feature>
<dbReference type="InterPro" id="IPR036379">
    <property type="entry name" value="A-amylase_inhib_sf"/>
</dbReference>
<dbReference type="EMBL" id="FNVT01000009">
    <property type="protein sequence ID" value="SEG96313.1"/>
    <property type="molecule type" value="Genomic_DNA"/>
</dbReference>
<name>A0A1H6EGB4_9ACTN</name>
<sequence length="112" mass="12322">MKKIAFTIAAVGMLLTAAPTAQAETHQLADNMGTITALGPVAPSCVHREVRDHSGTVGVDELYTWNQCNEDKWLKVIIAWGPDSPCRLLEDGHGRVIFFWPAPGQYDRLETC</sequence>
<organism evidence="2 3">
    <name type="scientific">Nonomuraea solani</name>
    <dbReference type="NCBI Taxonomy" id="1144553"/>
    <lineage>
        <taxon>Bacteria</taxon>
        <taxon>Bacillati</taxon>
        <taxon>Actinomycetota</taxon>
        <taxon>Actinomycetes</taxon>
        <taxon>Streptosporangiales</taxon>
        <taxon>Streptosporangiaceae</taxon>
        <taxon>Nonomuraea</taxon>
    </lineage>
</organism>
<dbReference type="OrthoDB" id="3543903at2"/>
<feature type="chain" id="PRO_5009296949" evidence="1">
    <location>
        <begin position="24"/>
        <end position="112"/>
    </location>
</feature>
<dbReference type="AlphaFoldDB" id="A0A1H6EGB4"/>
<evidence type="ECO:0000313" key="2">
    <source>
        <dbReference type="EMBL" id="SEG96313.1"/>
    </source>
</evidence>
<gene>
    <name evidence="2" type="ORF">SAMN05444920_109344</name>
</gene>
<accession>A0A1H6EGB4</accession>
<keyword evidence="3" id="KW-1185">Reference proteome</keyword>
<dbReference type="RefSeq" id="WP_103959568.1">
    <property type="nucleotide sequence ID" value="NZ_FNVT01000009.1"/>
</dbReference>
<protein>
    <submittedName>
        <fullName evidence="2">Uncharacterized protein</fullName>
    </submittedName>
</protein>
<evidence type="ECO:0000256" key="1">
    <source>
        <dbReference type="SAM" id="SignalP"/>
    </source>
</evidence>
<reference evidence="2 3" key="1">
    <citation type="submission" date="2016-10" db="EMBL/GenBank/DDBJ databases">
        <authorList>
            <person name="de Groot N.N."/>
        </authorList>
    </citation>
    <scope>NUCLEOTIDE SEQUENCE [LARGE SCALE GENOMIC DNA]</scope>
    <source>
        <strain evidence="2 3">CGMCC 4.7037</strain>
    </source>
</reference>
<dbReference type="Gene3D" id="2.60.40.20">
    <property type="entry name" value="Alpha-amylase inhibitor"/>
    <property type="match status" value="1"/>
</dbReference>
<proteinExistence type="predicted"/>